<sequence>MGKSTGKPNNGNLSSEIAMAAIALTCGGIWALRRREKHLRSRWIEAEEPKRSDSENAGQSLYEYSVIEHFKSLELGSQSTILEANRRRTTSYYEKAREAHEQSLVLGIPNYSTLLEKRRKDLNRLMFYHNEGKKSLRTVIVMLDQSSQRVLSEARQKILQPLNYSWDIYSKGVWIPEINIIPKEDMHVSIACPWWWHTIREGNDELNKDLSNRLKQALVIDFHHPFFLELERIILLGGKTLVALWRTVGERMVVENGAYTVCDRHATSIDPMIRLRREIVDCFTNEEHEYNFHPLTHQHRAESMNKQGQQEGTKLESNPNGTQGGGIEQAIDDSGAQPPIPGKPGKMKRRHTIELKTPGLGSGDGFIHTTLCRLPLDCLSTQDVELEPIHRLCREATATYSGHRMLVHEFRFLETTGAGGDSNPCTSPLFDETMAAPSKVVYKQSTLGARCTSDSFEGASRENSGDGRSNAERNALTTGHAHNLTLRRNAASATAPQTAVGGIEGLFEPPK</sequence>
<organism evidence="3 4">
    <name type="scientific">Pseudo-nitzschia multistriata</name>
    <dbReference type="NCBI Taxonomy" id="183589"/>
    <lineage>
        <taxon>Eukaryota</taxon>
        <taxon>Sar</taxon>
        <taxon>Stramenopiles</taxon>
        <taxon>Ochrophyta</taxon>
        <taxon>Bacillariophyta</taxon>
        <taxon>Bacillariophyceae</taxon>
        <taxon>Bacillariophycidae</taxon>
        <taxon>Bacillariales</taxon>
        <taxon>Bacillariaceae</taxon>
        <taxon>Pseudo-nitzschia</taxon>
    </lineage>
</organism>
<dbReference type="OrthoDB" id="43421at2759"/>
<keyword evidence="4" id="KW-1185">Reference proteome</keyword>
<gene>
    <name evidence="3" type="ORF">PSNMU_V1.4_AUG-EV-PASAV3_0122160</name>
</gene>
<evidence type="ECO:0000256" key="2">
    <source>
        <dbReference type="SAM" id="Phobius"/>
    </source>
</evidence>
<evidence type="ECO:0000313" key="4">
    <source>
        <dbReference type="Proteomes" id="UP000291116"/>
    </source>
</evidence>
<protein>
    <submittedName>
        <fullName evidence="3">Uncharacterized protein</fullName>
    </submittedName>
</protein>
<keyword evidence="2" id="KW-0812">Transmembrane</keyword>
<reference evidence="3 4" key="1">
    <citation type="submission" date="2019-01" db="EMBL/GenBank/DDBJ databases">
        <authorList>
            <person name="Ferrante I. M."/>
        </authorList>
    </citation>
    <scope>NUCLEOTIDE SEQUENCE [LARGE SCALE GENOMIC DNA]</scope>
    <source>
        <strain evidence="3 4">B856</strain>
    </source>
</reference>
<feature type="compositionally biased region" description="Basic and acidic residues" evidence="1">
    <location>
        <begin position="459"/>
        <end position="471"/>
    </location>
</feature>
<dbReference type="AlphaFoldDB" id="A0A448ZSS7"/>
<dbReference type="EMBL" id="CAACVS010000683">
    <property type="protein sequence ID" value="VEU45066.1"/>
    <property type="molecule type" value="Genomic_DNA"/>
</dbReference>
<evidence type="ECO:0000256" key="1">
    <source>
        <dbReference type="SAM" id="MobiDB-lite"/>
    </source>
</evidence>
<keyword evidence="2" id="KW-1133">Transmembrane helix</keyword>
<feature type="compositionally biased region" description="Polar residues" evidence="1">
    <location>
        <begin position="304"/>
        <end position="321"/>
    </location>
</feature>
<feature type="region of interest" description="Disordered" evidence="1">
    <location>
        <begin position="453"/>
        <end position="473"/>
    </location>
</feature>
<dbReference type="Proteomes" id="UP000291116">
    <property type="component" value="Unassembled WGS sequence"/>
</dbReference>
<keyword evidence="2" id="KW-0472">Membrane</keyword>
<name>A0A448ZSS7_9STRA</name>
<proteinExistence type="predicted"/>
<feature type="region of interest" description="Disordered" evidence="1">
    <location>
        <begin position="489"/>
        <end position="511"/>
    </location>
</feature>
<feature type="region of interest" description="Disordered" evidence="1">
    <location>
        <begin position="300"/>
        <end position="350"/>
    </location>
</feature>
<feature type="transmembrane region" description="Helical" evidence="2">
    <location>
        <begin position="12"/>
        <end position="32"/>
    </location>
</feature>
<accession>A0A448ZSS7</accession>
<evidence type="ECO:0000313" key="3">
    <source>
        <dbReference type="EMBL" id="VEU45066.1"/>
    </source>
</evidence>